<dbReference type="GO" id="GO:0004674">
    <property type="term" value="F:protein serine/threonine kinase activity"/>
    <property type="evidence" value="ECO:0007669"/>
    <property type="project" value="TreeGrafter"/>
</dbReference>
<keyword evidence="2" id="KW-0862">Zinc</keyword>
<dbReference type="GO" id="GO:0005524">
    <property type="term" value="F:ATP binding"/>
    <property type="evidence" value="ECO:0007669"/>
    <property type="project" value="InterPro"/>
</dbReference>
<dbReference type="InParanoid" id="A0A7C8IR52"/>
<feature type="compositionally biased region" description="Basic and acidic residues" evidence="3">
    <location>
        <begin position="1586"/>
        <end position="1595"/>
    </location>
</feature>
<evidence type="ECO:0000256" key="1">
    <source>
        <dbReference type="PROSITE-ProRule" id="PRU00023"/>
    </source>
</evidence>
<dbReference type="Pfam" id="PF00069">
    <property type="entry name" value="Pkinase"/>
    <property type="match status" value="1"/>
</dbReference>
<dbReference type="PROSITE" id="PS50297">
    <property type="entry name" value="ANK_REP_REGION"/>
    <property type="match status" value="2"/>
</dbReference>
<dbReference type="InterPro" id="IPR011009">
    <property type="entry name" value="Kinase-like_dom_sf"/>
</dbReference>
<accession>A0A7C8IR52</accession>
<dbReference type="SUPFAM" id="SSF48403">
    <property type="entry name" value="Ankyrin repeat"/>
    <property type="match status" value="1"/>
</dbReference>
<dbReference type="SMART" id="SM00248">
    <property type="entry name" value="ANK"/>
    <property type="match status" value="6"/>
</dbReference>
<dbReference type="EMBL" id="WUBL01000064">
    <property type="protein sequence ID" value="KAF2967643.1"/>
    <property type="molecule type" value="Genomic_DNA"/>
</dbReference>
<evidence type="ECO:0000313" key="7">
    <source>
        <dbReference type="Proteomes" id="UP000481858"/>
    </source>
</evidence>
<keyword evidence="2" id="KW-0863">Zinc-finger</keyword>
<dbReference type="Gene3D" id="1.25.40.20">
    <property type="entry name" value="Ankyrin repeat-containing domain"/>
    <property type="match status" value="1"/>
</dbReference>
<dbReference type="Pfam" id="PF00023">
    <property type="entry name" value="Ank"/>
    <property type="match status" value="1"/>
</dbReference>
<evidence type="ECO:0000256" key="2">
    <source>
        <dbReference type="PROSITE-ProRule" id="PRU00042"/>
    </source>
</evidence>
<dbReference type="PROSITE" id="PS00108">
    <property type="entry name" value="PROTEIN_KINASE_ST"/>
    <property type="match status" value="1"/>
</dbReference>
<dbReference type="InterPro" id="IPR000719">
    <property type="entry name" value="Prot_kinase_dom"/>
</dbReference>
<dbReference type="InterPro" id="IPR008271">
    <property type="entry name" value="Ser/Thr_kinase_AS"/>
</dbReference>
<feature type="region of interest" description="Disordered" evidence="3">
    <location>
        <begin position="1697"/>
        <end position="1725"/>
    </location>
</feature>
<evidence type="ECO:0000313" key="6">
    <source>
        <dbReference type="EMBL" id="KAF2967643.1"/>
    </source>
</evidence>
<feature type="region of interest" description="Disordered" evidence="3">
    <location>
        <begin position="415"/>
        <end position="444"/>
    </location>
</feature>
<dbReference type="OrthoDB" id="539213at2759"/>
<keyword evidence="2" id="KW-0479">Metal-binding</keyword>
<dbReference type="PANTHER" id="PTHR24359:SF1">
    <property type="entry name" value="INHIBITOR OF NUCLEAR FACTOR KAPPA-B KINASE EPSILON SUBUNIT HOMOLOG 1-RELATED"/>
    <property type="match status" value="1"/>
</dbReference>
<proteinExistence type="predicted"/>
<evidence type="ECO:0000256" key="3">
    <source>
        <dbReference type="SAM" id="MobiDB-lite"/>
    </source>
</evidence>
<protein>
    <recommendedName>
        <fullName evidence="8">Protein kinase domain-containing protein</fullName>
    </recommendedName>
</protein>
<dbReference type="Proteomes" id="UP000481858">
    <property type="component" value="Unassembled WGS sequence"/>
</dbReference>
<evidence type="ECO:0008006" key="8">
    <source>
        <dbReference type="Google" id="ProtNLM"/>
    </source>
</evidence>
<dbReference type="Gene3D" id="1.10.510.10">
    <property type="entry name" value="Transferase(Phosphotransferase) domain 1"/>
    <property type="match status" value="1"/>
</dbReference>
<feature type="repeat" description="ANK" evidence="1">
    <location>
        <begin position="1442"/>
        <end position="1474"/>
    </location>
</feature>
<comment type="caution">
    <text evidence="6">The sequence shown here is derived from an EMBL/GenBank/DDBJ whole genome shotgun (WGS) entry which is preliminary data.</text>
</comment>
<dbReference type="InterPro" id="IPR036770">
    <property type="entry name" value="Ankyrin_rpt-contain_sf"/>
</dbReference>
<dbReference type="SUPFAM" id="SSF56112">
    <property type="entry name" value="Protein kinase-like (PK-like)"/>
    <property type="match status" value="1"/>
</dbReference>
<dbReference type="InterPro" id="IPR013087">
    <property type="entry name" value="Znf_C2H2_type"/>
</dbReference>
<feature type="compositionally biased region" description="Basic and acidic residues" evidence="3">
    <location>
        <begin position="1653"/>
        <end position="1665"/>
    </location>
</feature>
<dbReference type="GO" id="GO:0008270">
    <property type="term" value="F:zinc ion binding"/>
    <property type="evidence" value="ECO:0007669"/>
    <property type="project" value="UniProtKB-KW"/>
</dbReference>
<reference evidence="6 7" key="1">
    <citation type="submission" date="2019-12" db="EMBL/GenBank/DDBJ databases">
        <title>Draft genome sequence of the ascomycete Xylaria multiplex DSM 110363.</title>
        <authorList>
            <person name="Buettner E."/>
            <person name="Kellner H."/>
        </authorList>
    </citation>
    <scope>NUCLEOTIDE SEQUENCE [LARGE SCALE GENOMIC DNA]</scope>
    <source>
        <strain evidence="6 7">DSM 110363</strain>
    </source>
</reference>
<feature type="repeat" description="ANK" evidence="1">
    <location>
        <begin position="1374"/>
        <end position="1406"/>
    </location>
</feature>
<sequence length="1725" mass="193675">MSGIESNECPIFKSVKRCYDLFEILLEILQTRVANEVNSRGNVPGSRELILDYKRRLQLWAGSVGANADPLVGLGTRLRSKQKLQALIIQLLQLVETNLKRIIDFESPRQRLKPLFYILKRRSRPPNLSPASGAALDAIQGGIERLDHLALAARQSSDTEPILHHRVESSSTEDEDVLFERTMNLFVGGLLLEIPGSLKAQLVASLVSRRRRILDQRRRQGEPFTQQQIPEEPSLGITSNLSAASSNDIPTLSESFGGFSITSSSTELYLQPFQPHEGTRICTWCSESLQDFNLNSPGRWNHIYAYQKNVHPLAIILGRFKNGGNIWKAITLVNGRKTFTQLPAFFCDLCGSEFTHRRDLGQHIGSAHPNQFTSQELASMVERNVITRSRDYGVCLLCNVNIFLHPEGNKAVLRGKLDSNSNTSDEEHVSSQLKSAADPCMSTPQQSLDTITRHIATHLKSLALLSIRNIEDNTPTMGSGDSEKAAFDSLDNVVKHQGGTTGNLLLPQTGDENPRYTNPVLKAFRESIVKAYVESATDHQDFLPQDSFQSLITPETVQRVIESSARDDSITQTLVEFVMMKARKLFVILAVTGMEIIPALISLQQYDFTDDYLPISRDIDLDNCKINNADRKCNHPPALNAFHHSPWDMVMLRMFYNEQWKFLAPVFSHDRRTQKLQLKCILPFIKPPFSHEPRKSSFFSDVYQKNRKNTLLAIKELRPTSEMPDGFGPVNLFDQEVLILEKLADFDHNHLVTLSGSFSRGDRHYILFPWANGGNLREFWMKDPRPLNREFMLEVLQQLTGLMHALCLMHKEKFRHGDLKPENILIFLEDEHKGGIGTLKISDMGQARHHQYQTSCRSQPTQTRIGTMTYEAPEAVVSTNRPRSRLYDVWSMGCVFFEFIVWLLDGPAGLEGLARDTQDATGQATFFNIKPGDQGGWQADLHSAVHRRLENFMRHEVWTVDTSLGDLVRVVSNQMLVIPLPQGSSFDKDPASLASSLPAEPVAELSVSPEASLIFNLAPATSSSLPTAYIKQRADACTIKRSLEQIYGRAREDSTYLLPSDIISTERGDDADTKYGHLLMLPRELHLHIVEQLDSICDVSSVVQLNRYFHALLFDYLFDLTFTKRLQKAQGIFGRRDWETGEQKARYGSQQTGNVGDLHRRIEFQLTGSLFQCAVRIDSLWMIEYIATRRKVLDLMGPLPRGVCARVGYSMETGYLHFALVADAPRVAAYLLKCGVDMSRDISDHPELTPLCLTLSMKPTNTQKELDASLRIACSYVLPQTVRSLLVRGANPNAYSPYGLNAIHWLLAARLPGLSNDSVYQFSFKSSDPSWKSRIPTILNDLLAFGSDIHSSTQTLSRHECHPACWKSIDCSHKGETAVHLATVSKIPEILPLLMENGADLQALDGDGYTPLYGALRQEHDDAVDMILRLSFDENPIVHVPRRSTALHIACRFAYTRVVDQLLSAGVSANVVDSQGYTPLHEVLKQSQLGREKDVLDTLRSLSEYGADPDIPTSVPTPRTSAKSHYLPAVREMFEFDPPERPARLHMRKTVGSTDRPAKIQADPTPKSRVWKNPKSLVGTSVNSKARKEVPKPAPRDIQVTRALTDVSTETDPAQEEETCPPTASTPPKSVWFSEDTSKKITLPPPSQNNKQYRKDAERPREPRESFPALIEENGTLFAGEGYDSTAASFWGGLHRPAAVESHSNDKPERKKPKRGRAQWKPLEL</sequence>
<dbReference type="PROSITE" id="PS00028">
    <property type="entry name" value="ZINC_FINGER_C2H2_1"/>
    <property type="match status" value="1"/>
</dbReference>
<feature type="region of interest" description="Disordered" evidence="3">
    <location>
        <begin position="1537"/>
        <end position="1670"/>
    </location>
</feature>
<dbReference type="PROSITE" id="PS50157">
    <property type="entry name" value="ZINC_FINGER_C2H2_2"/>
    <property type="match status" value="1"/>
</dbReference>
<gene>
    <name evidence="6" type="ORF">GQX73_g5918</name>
</gene>
<dbReference type="SMART" id="SM00220">
    <property type="entry name" value="S_TKc"/>
    <property type="match status" value="1"/>
</dbReference>
<keyword evidence="7" id="KW-1185">Reference proteome</keyword>
<dbReference type="PROSITE" id="PS50088">
    <property type="entry name" value="ANK_REPEAT"/>
    <property type="match status" value="2"/>
</dbReference>
<evidence type="ECO:0000259" key="5">
    <source>
        <dbReference type="PROSITE" id="PS50157"/>
    </source>
</evidence>
<evidence type="ECO:0000259" key="4">
    <source>
        <dbReference type="PROSITE" id="PS50011"/>
    </source>
</evidence>
<dbReference type="PANTHER" id="PTHR24359">
    <property type="entry name" value="SERINE/THREONINE-PROTEIN KINASE SBK1"/>
    <property type="match status" value="1"/>
</dbReference>
<name>A0A7C8IR52_9PEZI</name>
<organism evidence="6 7">
    <name type="scientific">Xylaria multiplex</name>
    <dbReference type="NCBI Taxonomy" id="323545"/>
    <lineage>
        <taxon>Eukaryota</taxon>
        <taxon>Fungi</taxon>
        <taxon>Dikarya</taxon>
        <taxon>Ascomycota</taxon>
        <taxon>Pezizomycotina</taxon>
        <taxon>Sordariomycetes</taxon>
        <taxon>Xylariomycetidae</taxon>
        <taxon>Xylariales</taxon>
        <taxon>Xylariaceae</taxon>
        <taxon>Xylaria</taxon>
    </lineage>
</organism>
<dbReference type="CDD" id="cd00180">
    <property type="entry name" value="PKc"/>
    <property type="match status" value="1"/>
</dbReference>
<dbReference type="InterPro" id="IPR002110">
    <property type="entry name" value="Ankyrin_rpt"/>
</dbReference>
<feature type="domain" description="Protein kinase" evidence="4">
    <location>
        <begin position="688"/>
        <end position="976"/>
    </location>
</feature>
<keyword evidence="1" id="KW-0040">ANK repeat</keyword>
<feature type="domain" description="C2H2-type" evidence="5">
    <location>
        <begin position="345"/>
        <end position="373"/>
    </location>
</feature>
<dbReference type="PROSITE" id="PS50011">
    <property type="entry name" value="PROTEIN_KINASE_DOM"/>
    <property type="match status" value="1"/>
</dbReference>